<dbReference type="NCBIfam" id="TIGR01509">
    <property type="entry name" value="HAD-SF-IA-v3"/>
    <property type="match status" value="1"/>
</dbReference>
<sequence length="281" mass="30709">MTQPDFPPVRACIFDMDGLLINTEDIYKQCADNVLARHGRPPLPWVIKAQMMGVPGSHNGDVFHNWAQLPISRAQFEQEQEREQERLFPLCEPLPGAVRLLETLTGRSAKSPERAGSKEALVEVALASSSEGYNYARKTVRADTRAFLDLIPPERRVLGDDARMVGGRGKPAPDMFVVALQAINASLPDGEKITPPECLVFEDSVPGVEAGRRAGMRVVWVPHPDLKAHVAGREKEVLAGRTGIVPIGDDHQLGEIGDGWAEEIPSLEDFDFGKYGIGVSG</sequence>
<evidence type="ECO:0000313" key="1">
    <source>
        <dbReference type="EMBL" id="KAK1751455.1"/>
    </source>
</evidence>
<protein>
    <submittedName>
        <fullName evidence="1">HAD-like protein</fullName>
    </submittedName>
</protein>
<evidence type="ECO:0000313" key="2">
    <source>
        <dbReference type="Proteomes" id="UP001239445"/>
    </source>
</evidence>
<dbReference type="AlphaFoldDB" id="A0AAJ0F7S3"/>
<reference evidence="1" key="1">
    <citation type="submission" date="2023-06" db="EMBL/GenBank/DDBJ databases">
        <title>Genome-scale phylogeny and comparative genomics of the fungal order Sordariales.</title>
        <authorList>
            <consortium name="Lawrence Berkeley National Laboratory"/>
            <person name="Hensen N."/>
            <person name="Bonometti L."/>
            <person name="Westerberg I."/>
            <person name="Brannstrom I.O."/>
            <person name="Guillou S."/>
            <person name="Cros-Aarteil S."/>
            <person name="Calhoun S."/>
            <person name="Haridas S."/>
            <person name="Kuo A."/>
            <person name="Mondo S."/>
            <person name="Pangilinan J."/>
            <person name="Riley R."/>
            <person name="Labutti K."/>
            <person name="Andreopoulos B."/>
            <person name="Lipzen A."/>
            <person name="Chen C."/>
            <person name="Yanf M."/>
            <person name="Daum C."/>
            <person name="Ng V."/>
            <person name="Clum A."/>
            <person name="Steindorff A."/>
            <person name="Ohm R."/>
            <person name="Martin F."/>
            <person name="Silar P."/>
            <person name="Natvig D."/>
            <person name="Lalanne C."/>
            <person name="Gautier V."/>
            <person name="Ament-Velasquez S.L."/>
            <person name="Kruys A."/>
            <person name="Hutchinson M.I."/>
            <person name="Powell A.J."/>
            <person name="Barry K."/>
            <person name="Miller A.N."/>
            <person name="Grigoriev I.V."/>
            <person name="Debuchy R."/>
            <person name="Gladieux P."/>
            <person name="Thoren M.H."/>
            <person name="Johannesson H."/>
        </authorList>
    </citation>
    <scope>NUCLEOTIDE SEQUENCE</scope>
    <source>
        <strain evidence="1">PSN4</strain>
    </source>
</reference>
<name>A0AAJ0F7S3_9PEZI</name>
<gene>
    <name evidence="1" type="ORF">QBC47DRAFT_391857</name>
</gene>
<dbReference type="InterPro" id="IPR036412">
    <property type="entry name" value="HAD-like_sf"/>
</dbReference>
<dbReference type="InterPro" id="IPR006439">
    <property type="entry name" value="HAD-SF_hydro_IA"/>
</dbReference>
<dbReference type="InterPro" id="IPR023198">
    <property type="entry name" value="PGP-like_dom2"/>
</dbReference>
<dbReference type="SUPFAM" id="SSF56784">
    <property type="entry name" value="HAD-like"/>
    <property type="match status" value="1"/>
</dbReference>
<dbReference type="Proteomes" id="UP001239445">
    <property type="component" value="Unassembled WGS sequence"/>
</dbReference>
<dbReference type="Gene3D" id="1.10.150.240">
    <property type="entry name" value="Putative phosphatase, domain 2"/>
    <property type="match status" value="1"/>
</dbReference>
<dbReference type="PANTHER" id="PTHR18901:SF42">
    <property type="entry name" value="SUPERFAMILY HYDROLASE, PUTATIVE-RELATED"/>
    <property type="match status" value="1"/>
</dbReference>
<dbReference type="FunFam" id="1.10.150.240:FF:000001">
    <property type="entry name" value="Haloacid dehalogenase-like hydrolase domain"/>
    <property type="match status" value="1"/>
</dbReference>
<dbReference type="PANTHER" id="PTHR18901">
    <property type="entry name" value="2-DEOXYGLUCOSE-6-PHOSPHATE PHOSPHATASE 2"/>
    <property type="match status" value="1"/>
</dbReference>
<dbReference type="EMBL" id="MU839842">
    <property type="protein sequence ID" value="KAK1751455.1"/>
    <property type="molecule type" value="Genomic_DNA"/>
</dbReference>
<dbReference type="InterPro" id="IPR023214">
    <property type="entry name" value="HAD_sf"/>
</dbReference>
<organism evidence="1 2">
    <name type="scientific">Echria macrotheca</name>
    <dbReference type="NCBI Taxonomy" id="438768"/>
    <lineage>
        <taxon>Eukaryota</taxon>
        <taxon>Fungi</taxon>
        <taxon>Dikarya</taxon>
        <taxon>Ascomycota</taxon>
        <taxon>Pezizomycotina</taxon>
        <taxon>Sordariomycetes</taxon>
        <taxon>Sordariomycetidae</taxon>
        <taxon>Sordariales</taxon>
        <taxon>Schizotheciaceae</taxon>
        <taxon>Echria</taxon>
    </lineage>
</organism>
<comment type="caution">
    <text evidence="1">The sequence shown here is derived from an EMBL/GenBank/DDBJ whole genome shotgun (WGS) entry which is preliminary data.</text>
</comment>
<dbReference type="Gene3D" id="3.40.50.1000">
    <property type="entry name" value="HAD superfamily/HAD-like"/>
    <property type="match status" value="1"/>
</dbReference>
<accession>A0AAJ0F7S3</accession>
<dbReference type="GO" id="GO:0016791">
    <property type="term" value="F:phosphatase activity"/>
    <property type="evidence" value="ECO:0007669"/>
    <property type="project" value="UniProtKB-ARBA"/>
</dbReference>
<dbReference type="Pfam" id="PF00702">
    <property type="entry name" value="Hydrolase"/>
    <property type="match status" value="1"/>
</dbReference>
<proteinExistence type="predicted"/>
<keyword evidence="2" id="KW-1185">Reference proteome</keyword>